<organism evidence="2 3">
    <name type="scientific">Cirrhinus mrigala</name>
    <name type="common">Mrigala</name>
    <dbReference type="NCBI Taxonomy" id="683832"/>
    <lineage>
        <taxon>Eukaryota</taxon>
        <taxon>Metazoa</taxon>
        <taxon>Chordata</taxon>
        <taxon>Craniata</taxon>
        <taxon>Vertebrata</taxon>
        <taxon>Euteleostomi</taxon>
        <taxon>Actinopterygii</taxon>
        <taxon>Neopterygii</taxon>
        <taxon>Teleostei</taxon>
        <taxon>Ostariophysi</taxon>
        <taxon>Cypriniformes</taxon>
        <taxon>Cyprinidae</taxon>
        <taxon>Labeoninae</taxon>
        <taxon>Labeonini</taxon>
        <taxon>Cirrhinus</taxon>
    </lineage>
</organism>
<sequence>SHEEEPTYSPEHRTGEDEEVREESEVPSETFDDDEEEQEDTEVPADDDDDDDDEDDFRSELVQQEEEHGRVLEALRSSHARQLEVYQEQNTLLTAQIHTLNQQLLQ</sequence>
<feature type="compositionally biased region" description="Basic and acidic residues" evidence="1">
    <location>
        <begin position="1"/>
        <end position="15"/>
    </location>
</feature>
<reference evidence="2 3" key="1">
    <citation type="submission" date="2024-05" db="EMBL/GenBank/DDBJ databases">
        <title>Genome sequencing and assembly of Indian major carp, Cirrhinus mrigala (Hamilton, 1822).</title>
        <authorList>
            <person name="Mohindra V."/>
            <person name="Chowdhury L.M."/>
            <person name="Lal K."/>
            <person name="Jena J.K."/>
        </authorList>
    </citation>
    <scope>NUCLEOTIDE SEQUENCE [LARGE SCALE GENOMIC DNA]</scope>
    <source>
        <strain evidence="2">CM1030</strain>
        <tissue evidence="2">Blood</tissue>
    </source>
</reference>
<comment type="caution">
    <text evidence="2">The sequence shown here is derived from an EMBL/GenBank/DDBJ whole genome shotgun (WGS) entry which is preliminary data.</text>
</comment>
<feature type="non-terminal residue" evidence="2">
    <location>
        <position position="1"/>
    </location>
</feature>
<keyword evidence="3" id="KW-1185">Reference proteome</keyword>
<accession>A0ABD0NZC2</accession>
<feature type="non-terminal residue" evidence="2">
    <location>
        <position position="106"/>
    </location>
</feature>
<evidence type="ECO:0000313" key="2">
    <source>
        <dbReference type="EMBL" id="KAL0167218.1"/>
    </source>
</evidence>
<feature type="region of interest" description="Disordered" evidence="1">
    <location>
        <begin position="1"/>
        <end position="68"/>
    </location>
</feature>
<feature type="compositionally biased region" description="Acidic residues" evidence="1">
    <location>
        <begin position="16"/>
        <end position="57"/>
    </location>
</feature>
<gene>
    <name evidence="2" type="ORF">M9458_039062</name>
</gene>
<proteinExistence type="predicted"/>
<protein>
    <submittedName>
        <fullName evidence="2">Uncharacterized protein</fullName>
    </submittedName>
</protein>
<evidence type="ECO:0000256" key="1">
    <source>
        <dbReference type="SAM" id="MobiDB-lite"/>
    </source>
</evidence>
<name>A0ABD0NZC2_CIRMR</name>
<dbReference type="EMBL" id="JAMKFB020000019">
    <property type="protein sequence ID" value="KAL0167218.1"/>
    <property type="molecule type" value="Genomic_DNA"/>
</dbReference>
<dbReference type="Proteomes" id="UP001529510">
    <property type="component" value="Unassembled WGS sequence"/>
</dbReference>
<dbReference type="AlphaFoldDB" id="A0ABD0NZC2"/>
<evidence type="ECO:0000313" key="3">
    <source>
        <dbReference type="Proteomes" id="UP001529510"/>
    </source>
</evidence>